<dbReference type="PRINTS" id="PR00420">
    <property type="entry name" value="RNGMNOXGNASE"/>
</dbReference>
<dbReference type="SUPFAM" id="SSF51905">
    <property type="entry name" value="FAD/NAD(P)-binding domain"/>
    <property type="match status" value="1"/>
</dbReference>
<organism evidence="8 9">
    <name type="scientific">Extremus antarcticus</name>
    <dbReference type="NCBI Taxonomy" id="702011"/>
    <lineage>
        <taxon>Eukaryota</taxon>
        <taxon>Fungi</taxon>
        <taxon>Dikarya</taxon>
        <taxon>Ascomycota</taxon>
        <taxon>Pezizomycotina</taxon>
        <taxon>Dothideomycetes</taxon>
        <taxon>Dothideomycetidae</taxon>
        <taxon>Mycosphaerellales</taxon>
        <taxon>Extremaceae</taxon>
        <taxon>Extremus</taxon>
    </lineage>
</organism>
<keyword evidence="2" id="KW-0285">Flavoprotein</keyword>
<proteinExistence type="inferred from homology"/>
<dbReference type="InterPro" id="IPR050493">
    <property type="entry name" value="FAD-dep_Monooxygenase_BioMet"/>
</dbReference>
<evidence type="ECO:0000256" key="6">
    <source>
        <dbReference type="SAM" id="MobiDB-lite"/>
    </source>
</evidence>
<comment type="caution">
    <text evidence="8">The sequence shown here is derived from an EMBL/GenBank/DDBJ whole genome shotgun (WGS) entry which is preliminary data.</text>
</comment>
<dbReference type="PANTHER" id="PTHR13789">
    <property type="entry name" value="MONOOXYGENASE"/>
    <property type="match status" value="1"/>
</dbReference>
<dbReference type="InterPro" id="IPR002938">
    <property type="entry name" value="FAD-bd"/>
</dbReference>
<keyword evidence="3" id="KW-0274">FAD</keyword>
<name>A0AAJ0GCW9_9PEZI</name>
<evidence type="ECO:0000256" key="1">
    <source>
        <dbReference type="ARBA" id="ARBA00007992"/>
    </source>
</evidence>
<feature type="region of interest" description="Disordered" evidence="6">
    <location>
        <begin position="407"/>
        <end position="433"/>
    </location>
</feature>
<keyword evidence="4" id="KW-0560">Oxidoreductase</keyword>
<dbReference type="InterPro" id="IPR036188">
    <property type="entry name" value="FAD/NAD-bd_sf"/>
</dbReference>
<dbReference type="AlphaFoldDB" id="A0AAJ0GCW9"/>
<dbReference type="GO" id="GO:0071949">
    <property type="term" value="F:FAD binding"/>
    <property type="evidence" value="ECO:0007669"/>
    <property type="project" value="InterPro"/>
</dbReference>
<sequence>MESQTTFRINIIGAGIAGLAAAVALARKGHNVTVYESNTELSELGAGIQLQPNATRILYRWGLQDEFRKLSNEPSVMKLMRYSDARVVGEIAHNPQQEWEYGFPHWQCYRPDLQMLLYDAAVAAGAKVQFSSRVVDADVDKGIIILGDGRREEADLVVVADGIQSRFRHLLPDNADAKAVTCNEFCFRAVISRELMESDPETARLMKGEDSMVWSGPGVVVLGYPVSGSENRRYNTLISTPRPCDIPVGRWGEPGDIQEAQGLVKDFCPVVRKLWSLVAADDCVKWTLGEVPKIESYVSTSGRSVLIGDAAHAIPPQAGQGGGMSLEDCAALGEFVFAATNVDDLARKMKALQDFRQPRIEIIRALAHGNQSFMTLPDGPAQQQRDQLWGAMTAKWKAELAELGEEGIKAKPRPRPVPGNAGDDMRSPESREDMFGYDVFAEATKYLGTLE</sequence>
<protein>
    <recommendedName>
        <fullName evidence="7">FAD-binding domain-containing protein</fullName>
    </recommendedName>
</protein>
<evidence type="ECO:0000259" key="7">
    <source>
        <dbReference type="Pfam" id="PF01494"/>
    </source>
</evidence>
<feature type="domain" description="FAD-binding" evidence="7">
    <location>
        <begin position="9"/>
        <end position="174"/>
    </location>
</feature>
<dbReference type="GO" id="GO:0004497">
    <property type="term" value="F:monooxygenase activity"/>
    <property type="evidence" value="ECO:0007669"/>
    <property type="project" value="UniProtKB-KW"/>
</dbReference>
<evidence type="ECO:0000256" key="5">
    <source>
        <dbReference type="ARBA" id="ARBA00023033"/>
    </source>
</evidence>
<keyword evidence="9" id="KW-1185">Reference proteome</keyword>
<evidence type="ECO:0000256" key="3">
    <source>
        <dbReference type="ARBA" id="ARBA00022827"/>
    </source>
</evidence>
<dbReference type="Pfam" id="PF01494">
    <property type="entry name" value="FAD_binding_3"/>
    <property type="match status" value="2"/>
</dbReference>
<evidence type="ECO:0000256" key="4">
    <source>
        <dbReference type="ARBA" id="ARBA00023002"/>
    </source>
</evidence>
<dbReference type="Gene3D" id="3.50.50.60">
    <property type="entry name" value="FAD/NAD(P)-binding domain"/>
    <property type="match status" value="1"/>
</dbReference>
<dbReference type="Proteomes" id="UP001271007">
    <property type="component" value="Unassembled WGS sequence"/>
</dbReference>
<feature type="domain" description="FAD-binding" evidence="7">
    <location>
        <begin position="301"/>
        <end position="334"/>
    </location>
</feature>
<feature type="compositionally biased region" description="Basic and acidic residues" evidence="6">
    <location>
        <begin position="423"/>
        <end position="433"/>
    </location>
</feature>
<gene>
    <name evidence="8" type="ORF">LTR09_004762</name>
</gene>
<dbReference type="PANTHER" id="PTHR13789:SF147">
    <property type="entry name" value="PUTATIVE (AFU_ORTHOLOGUE AFUA_2G01950)-RELATED"/>
    <property type="match status" value="1"/>
</dbReference>
<comment type="similarity">
    <text evidence="1">Belongs to the paxM FAD-dependent monooxygenase family.</text>
</comment>
<reference evidence="8" key="1">
    <citation type="submission" date="2023-04" db="EMBL/GenBank/DDBJ databases">
        <title>Black Yeasts Isolated from many extreme environments.</title>
        <authorList>
            <person name="Coleine C."/>
            <person name="Stajich J.E."/>
            <person name="Selbmann L."/>
        </authorList>
    </citation>
    <scope>NUCLEOTIDE SEQUENCE</scope>
    <source>
        <strain evidence="8">CCFEE 5312</strain>
    </source>
</reference>
<accession>A0AAJ0GCW9</accession>
<keyword evidence="5" id="KW-0503">Monooxygenase</keyword>
<evidence type="ECO:0000313" key="8">
    <source>
        <dbReference type="EMBL" id="KAK3054493.1"/>
    </source>
</evidence>
<dbReference type="EMBL" id="JAWDJX010000012">
    <property type="protein sequence ID" value="KAK3054493.1"/>
    <property type="molecule type" value="Genomic_DNA"/>
</dbReference>
<evidence type="ECO:0000313" key="9">
    <source>
        <dbReference type="Proteomes" id="UP001271007"/>
    </source>
</evidence>
<evidence type="ECO:0000256" key="2">
    <source>
        <dbReference type="ARBA" id="ARBA00022630"/>
    </source>
</evidence>
<dbReference type="SUPFAM" id="SSF54373">
    <property type="entry name" value="FAD-linked reductases, C-terminal domain"/>
    <property type="match status" value="1"/>
</dbReference>